<organism evidence="1 2">
    <name type="scientific">Macrosiphum euphorbiae</name>
    <name type="common">potato aphid</name>
    <dbReference type="NCBI Taxonomy" id="13131"/>
    <lineage>
        <taxon>Eukaryota</taxon>
        <taxon>Metazoa</taxon>
        <taxon>Ecdysozoa</taxon>
        <taxon>Arthropoda</taxon>
        <taxon>Hexapoda</taxon>
        <taxon>Insecta</taxon>
        <taxon>Pterygota</taxon>
        <taxon>Neoptera</taxon>
        <taxon>Paraneoptera</taxon>
        <taxon>Hemiptera</taxon>
        <taxon>Sternorrhyncha</taxon>
        <taxon>Aphidomorpha</taxon>
        <taxon>Aphidoidea</taxon>
        <taxon>Aphididae</taxon>
        <taxon>Macrosiphini</taxon>
        <taxon>Macrosiphum</taxon>
    </lineage>
</organism>
<evidence type="ECO:0000313" key="2">
    <source>
        <dbReference type="Proteomes" id="UP001160148"/>
    </source>
</evidence>
<sequence length="240" mass="28084">MKPLHLMSRRHYNRTVSSIYHKEGSSINLPQSILAPNMAALVKFVCTEETPSSNETLNNNNFNLDLQPGKLDIFTNDNNTCSNEYVTYNVHGLIHIANFVKIHDPLDKFSAFKFENFLQIIKKTVHSSKYPLQDVYNRILEQNIYLETNIKYQLLKKEIDFNYSIHRDITSTLYEHVLLKNFKVSSTKERDKYFFLFNCCAIVSIDKIIKNSSGQIILEVTKYENLSPMFNWTFSGKYRN</sequence>
<reference evidence="1 2" key="1">
    <citation type="submission" date="2023-01" db="EMBL/GenBank/DDBJ databases">
        <authorList>
            <person name="Whitehead M."/>
        </authorList>
    </citation>
    <scope>NUCLEOTIDE SEQUENCE [LARGE SCALE GENOMIC DNA]</scope>
</reference>
<accession>A0AAV0XZU9</accession>
<comment type="caution">
    <text evidence="1">The sequence shown here is derived from an EMBL/GenBank/DDBJ whole genome shotgun (WGS) entry which is preliminary data.</text>
</comment>
<dbReference type="EMBL" id="CARXXK010001085">
    <property type="protein sequence ID" value="CAI6373267.1"/>
    <property type="molecule type" value="Genomic_DNA"/>
</dbReference>
<dbReference type="AlphaFoldDB" id="A0AAV0XZU9"/>
<gene>
    <name evidence="1" type="ORF">MEUPH1_LOCUS27041</name>
</gene>
<evidence type="ECO:0000313" key="1">
    <source>
        <dbReference type="EMBL" id="CAI6373267.1"/>
    </source>
</evidence>
<name>A0AAV0XZU9_9HEMI</name>
<keyword evidence="2" id="KW-1185">Reference proteome</keyword>
<proteinExistence type="predicted"/>
<dbReference type="Proteomes" id="UP001160148">
    <property type="component" value="Unassembled WGS sequence"/>
</dbReference>
<protein>
    <submittedName>
        <fullName evidence="1">Uncharacterized protein</fullName>
    </submittedName>
</protein>